<dbReference type="InterPro" id="IPR033910">
    <property type="entry name" value="GluRS_core"/>
</dbReference>
<proteinExistence type="inferred from homology"/>
<keyword evidence="5 7" id="KW-0648">Protein biosynthesis</keyword>
<evidence type="ECO:0000256" key="8">
    <source>
        <dbReference type="SAM" id="Coils"/>
    </source>
</evidence>
<evidence type="ECO:0000256" key="2">
    <source>
        <dbReference type="ARBA" id="ARBA00022598"/>
    </source>
</evidence>
<dbReference type="GO" id="GO:0000049">
    <property type="term" value="F:tRNA binding"/>
    <property type="evidence" value="ECO:0007669"/>
    <property type="project" value="InterPro"/>
</dbReference>
<dbReference type="GO" id="GO:0008270">
    <property type="term" value="F:zinc ion binding"/>
    <property type="evidence" value="ECO:0007669"/>
    <property type="project" value="InterPro"/>
</dbReference>
<dbReference type="GO" id="GO:0005829">
    <property type="term" value="C:cytosol"/>
    <property type="evidence" value="ECO:0007669"/>
    <property type="project" value="TreeGrafter"/>
</dbReference>
<evidence type="ECO:0000259" key="9">
    <source>
        <dbReference type="Pfam" id="PF00749"/>
    </source>
</evidence>
<dbReference type="InterPro" id="IPR000924">
    <property type="entry name" value="Glu/Gln-tRNA-synth"/>
</dbReference>
<dbReference type="EMBL" id="CP158487">
    <property type="protein sequence ID" value="XDN89344.1"/>
    <property type="molecule type" value="Genomic_DNA"/>
</dbReference>
<dbReference type="InterPro" id="IPR020058">
    <property type="entry name" value="Glu/Gln-tRNA-synth_Ib_cat-dom"/>
</dbReference>
<evidence type="ECO:0000256" key="6">
    <source>
        <dbReference type="ARBA" id="ARBA00023146"/>
    </source>
</evidence>
<accession>A0AB39J9I4</accession>
<dbReference type="InterPro" id="IPR001412">
    <property type="entry name" value="aa-tRNA-synth_I_CS"/>
</dbReference>
<dbReference type="Gene3D" id="1.10.10.350">
    <property type="match status" value="1"/>
</dbReference>
<dbReference type="RefSeq" id="WP_369000603.1">
    <property type="nucleotide sequence ID" value="NZ_CP158487.1"/>
</dbReference>
<feature type="domain" description="Aminoacyl-tRNA synthetase class I anticodon-binding" evidence="10">
    <location>
        <begin position="332"/>
        <end position="477"/>
    </location>
</feature>
<feature type="coiled-coil region" evidence="8">
    <location>
        <begin position="383"/>
        <end position="410"/>
    </location>
</feature>
<dbReference type="HAMAP" id="MF_00022">
    <property type="entry name" value="Glu_tRNA_synth_type1"/>
    <property type="match status" value="1"/>
</dbReference>
<dbReference type="SUPFAM" id="SSF48163">
    <property type="entry name" value="An anticodon-binding domain of class I aminoacyl-tRNA synthetases"/>
    <property type="match status" value="1"/>
</dbReference>
<organism evidence="11">
    <name type="scientific">Candidatus Nanosynbacter sp. TM7-074</name>
    <dbReference type="NCBI Taxonomy" id="3158573"/>
    <lineage>
        <taxon>Bacteria</taxon>
        <taxon>Candidatus Saccharimonadota</taxon>
        <taxon>Candidatus Saccharimonadia</taxon>
        <taxon>Candidatus Nanosynbacterales</taxon>
        <taxon>Candidatus Nanosynbacteraceae</taxon>
        <taxon>Candidatus Nanosynbacter</taxon>
    </lineage>
</organism>
<feature type="binding site" evidence="7">
    <location>
        <position position="252"/>
    </location>
    <ligand>
        <name>ATP</name>
        <dbReference type="ChEBI" id="CHEBI:30616"/>
    </ligand>
</feature>
<dbReference type="Pfam" id="PF00749">
    <property type="entry name" value="tRNA-synt_1c"/>
    <property type="match status" value="1"/>
</dbReference>
<keyword evidence="7" id="KW-0963">Cytoplasm</keyword>
<name>A0AB39J9I4_9BACT</name>
<dbReference type="InterPro" id="IPR004527">
    <property type="entry name" value="Glu-tRNA-ligase_bac/mito"/>
</dbReference>
<dbReference type="GO" id="GO:0004818">
    <property type="term" value="F:glutamate-tRNA ligase activity"/>
    <property type="evidence" value="ECO:0007669"/>
    <property type="project" value="UniProtKB-UniRule"/>
</dbReference>
<evidence type="ECO:0000256" key="5">
    <source>
        <dbReference type="ARBA" id="ARBA00022917"/>
    </source>
</evidence>
<keyword evidence="4 7" id="KW-0067">ATP-binding</keyword>
<dbReference type="InterPro" id="IPR014729">
    <property type="entry name" value="Rossmann-like_a/b/a_fold"/>
</dbReference>
<keyword evidence="3 7" id="KW-0547">Nucleotide-binding</keyword>
<evidence type="ECO:0000313" key="11">
    <source>
        <dbReference type="EMBL" id="XDN89344.1"/>
    </source>
</evidence>
<comment type="subcellular location">
    <subcellularLocation>
        <location evidence="7">Cytoplasm</location>
    </subcellularLocation>
</comment>
<sequence length="480" mass="55595">MTTRTRFAPSPTGYIHVGNVRTALYTYLVARKHQGDFILRIEDTDQARFVDGAEELILKTLNWLGLDWDEGPSLDSTEEVGNFGPYHQTNRREIYLKWAKKMIDEGLAYADPYTPEQVQTFRDQAKTEKRAFLYRDHRPENPPEWQLGMPLRFKVPEIKRYSWQDAVMGELSAGPEALDDFILIKADGLPTYNFAHIIDDFEMRITHVIRGSEYIASTPKYLSLYEALKIEPPILAHVPHIMAPTGNKKLGKRDGAKSVTEYQKEGILPEAMLNFLAQLGWNDGTEQEIFSKDELIEKFSLDRVQKSGARFDEQRLIWLNGQWIRSLDLDNLYNRCETFWGEESNNVEESYKKQVLSLAQDRLKILQDLPKLTNYFFTEPEINEELITGNKQLRKLAEEERQNLLSVVRQELAKITDWTPESIQNCLNELLETTGQKPGILFSLVRIVTTWAQFSPQLNDTLALIGQEKTLQRIDNYLQK</sequence>
<dbReference type="InterPro" id="IPR045462">
    <property type="entry name" value="aa-tRNA-synth_I_cd-bd"/>
</dbReference>
<evidence type="ECO:0000256" key="1">
    <source>
        <dbReference type="ARBA" id="ARBA00007894"/>
    </source>
</evidence>
<feature type="short sequence motif" description="'HIGH' region" evidence="7">
    <location>
        <begin position="9"/>
        <end position="19"/>
    </location>
</feature>
<dbReference type="NCBIfam" id="TIGR00464">
    <property type="entry name" value="gltX_bact"/>
    <property type="match status" value="1"/>
</dbReference>
<comment type="similarity">
    <text evidence="1 7">Belongs to the class-I aminoacyl-tRNA synthetase family. Glutamate--tRNA ligase type 1 subfamily.</text>
</comment>
<dbReference type="CDD" id="cd00808">
    <property type="entry name" value="GluRS_core"/>
    <property type="match status" value="1"/>
</dbReference>
<dbReference type="Pfam" id="PF19269">
    <property type="entry name" value="Anticodon_2"/>
    <property type="match status" value="1"/>
</dbReference>
<dbReference type="PANTHER" id="PTHR43311">
    <property type="entry name" value="GLUTAMATE--TRNA LIGASE"/>
    <property type="match status" value="1"/>
</dbReference>
<dbReference type="InterPro" id="IPR008925">
    <property type="entry name" value="aa_tRNA-synth_I_cd-bd_sf"/>
</dbReference>
<protein>
    <recommendedName>
        <fullName evidence="7">Glutamate--tRNA ligase</fullName>
        <ecNumber evidence="7">6.1.1.17</ecNumber>
    </recommendedName>
    <alternativeName>
        <fullName evidence="7">Glutamyl-tRNA synthetase</fullName>
        <shortName evidence="7">GluRS</shortName>
    </alternativeName>
</protein>
<dbReference type="AlphaFoldDB" id="A0AB39J9I4"/>
<dbReference type="EC" id="6.1.1.17" evidence="7"/>
<dbReference type="InterPro" id="IPR020751">
    <property type="entry name" value="aa-tRNA-synth_I_codon-bd_sub2"/>
</dbReference>
<dbReference type="PRINTS" id="PR00987">
    <property type="entry name" value="TRNASYNTHGLU"/>
</dbReference>
<dbReference type="GO" id="GO:0005524">
    <property type="term" value="F:ATP binding"/>
    <property type="evidence" value="ECO:0007669"/>
    <property type="project" value="UniProtKB-UniRule"/>
</dbReference>
<dbReference type="InterPro" id="IPR049940">
    <property type="entry name" value="GluQ/Sye"/>
</dbReference>
<dbReference type="Gene3D" id="3.40.50.620">
    <property type="entry name" value="HUPs"/>
    <property type="match status" value="1"/>
</dbReference>
<reference evidence="11" key="1">
    <citation type="submission" date="2024-06" db="EMBL/GenBank/DDBJ databases">
        <authorList>
            <person name="Atkinson C."/>
            <person name="McLean J."/>
            <person name="Gallagher L."/>
            <person name="Bor B."/>
            <person name="Mougous J."/>
        </authorList>
    </citation>
    <scope>NUCLEOTIDE SEQUENCE</scope>
    <source>
        <strain evidence="11">TM7-074</strain>
    </source>
</reference>
<evidence type="ECO:0000259" key="10">
    <source>
        <dbReference type="Pfam" id="PF19269"/>
    </source>
</evidence>
<comment type="subunit">
    <text evidence="7">Monomer.</text>
</comment>
<dbReference type="PROSITE" id="PS00178">
    <property type="entry name" value="AA_TRNA_LIGASE_I"/>
    <property type="match status" value="1"/>
</dbReference>
<evidence type="ECO:0000256" key="4">
    <source>
        <dbReference type="ARBA" id="ARBA00022840"/>
    </source>
</evidence>
<keyword evidence="8" id="KW-0175">Coiled coil</keyword>
<dbReference type="PANTHER" id="PTHR43311:SF2">
    <property type="entry name" value="GLUTAMATE--TRNA LIGASE, MITOCHONDRIAL-RELATED"/>
    <property type="match status" value="1"/>
</dbReference>
<evidence type="ECO:0000256" key="7">
    <source>
        <dbReference type="HAMAP-Rule" id="MF_00022"/>
    </source>
</evidence>
<comment type="function">
    <text evidence="7">Catalyzes the attachment of glutamate to tRNA(Glu) in a two-step reaction: glutamate is first activated by ATP to form Glu-AMP and then transferred to the acceptor end of tRNA(Glu).</text>
</comment>
<comment type="caution">
    <text evidence="7">Lacks conserved residue(s) required for the propagation of feature annotation.</text>
</comment>
<gene>
    <name evidence="7 11" type="primary">gltX</name>
    <name evidence="11" type="ORF">TM074_01370</name>
</gene>
<dbReference type="SUPFAM" id="SSF52374">
    <property type="entry name" value="Nucleotidylyl transferase"/>
    <property type="match status" value="1"/>
</dbReference>
<comment type="catalytic activity">
    <reaction evidence="7">
        <text>tRNA(Glu) + L-glutamate + ATP = L-glutamyl-tRNA(Glu) + AMP + diphosphate</text>
        <dbReference type="Rhea" id="RHEA:23540"/>
        <dbReference type="Rhea" id="RHEA-COMP:9663"/>
        <dbReference type="Rhea" id="RHEA-COMP:9680"/>
        <dbReference type="ChEBI" id="CHEBI:29985"/>
        <dbReference type="ChEBI" id="CHEBI:30616"/>
        <dbReference type="ChEBI" id="CHEBI:33019"/>
        <dbReference type="ChEBI" id="CHEBI:78442"/>
        <dbReference type="ChEBI" id="CHEBI:78520"/>
        <dbReference type="ChEBI" id="CHEBI:456215"/>
        <dbReference type="EC" id="6.1.1.17"/>
    </reaction>
</comment>
<keyword evidence="6 7" id="KW-0030">Aminoacyl-tRNA synthetase</keyword>
<dbReference type="GO" id="GO:0006424">
    <property type="term" value="P:glutamyl-tRNA aminoacylation"/>
    <property type="evidence" value="ECO:0007669"/>
    <property type="project" value="UniProtKB-UniRule"/>
</dbReference>
<evidence type="ECO:0000256" key="3">
    <source>
        <dbReference type="ARBA" id="ARBA00022741"/>
    </source>
</evidence>
<keyword evidence="2 7" id="KW-0436">Ligase</keyword>
<feature type="domain" description="Glutamyl/glutaminyl-tRNA synthetase class Ib catalytic" evidence="9">
    <location>
        <begin position="4"/>
        <end position="318"/>
    </location>
</feature>